<dbReference type="PANTHER" id="PTHR12697">
    <property type="entry name" value="PBS LYASE HEAT-LIKE PROTEIN"/>
    <property type="match status" value="1"/>
</dbReference>
<dbReference type="Pfam" id="PF13769">
    <property type="entry name" value="Virulence_fact"/>
    <property type="match status" value="1"/>
</dbReference>
<protein>
    <submittedName>
        <fullName evidence="1">Virulence factor</fullName>
    </submittedName>
</protein>
<dbReference type="GeneID" id="64220586"/>
<dbReference type="AlphaFoldDB" id="A0A1U9YMG6"/>
<dbReference type="InterPro" id="IPR011989">
    <property type="entry name" value="ARM-like"/>
</dbReference>
<dbReference type="InterPro" id="IPR025989">
    <property type="entry name" value="Virulence_F_dom"/>
</dbReference>
<dbReference type="RefSeq" id="WP_036655364.1">
    <property type="nucleotide sequence ID" value="NZ_CP019794.1"/>
</dbReference>
<dbReference type="Pfam" id="PF08712">
    <property type="entry name" value="Nfu_N"/>
    <property type="match status" value="1"/>
</dbReference>
<dbReference type="Gene3D" id="3.30.1370.70">
    <property type="entry name" value="Scaffold protein Nfu/NifU, N-terminal domain"/>
    <property type="match status" value="1"/>
</dbReference>
<dbReference type="SUPFAM" id="SSF110836">
    <property type="entry name" value="Hypothetical protein SAV1430"/>
    <property type="match status" value="1"/>
</dbReference>
<organism evidence="1 2">
    <name type="scientific">Paenibacillus larvae subsp. pulvifaciens</name>
    <dbReference type="NCBI Taxonomy" id="1477"/>
    <lineage>
        <taxon>Bacteria</taxon>
        <taxon>Bacillati</taxon>
        <taxon>Bacillota</taxon>
        <taxon>Bacilli</taxon>
        <taxon>Bacillales</taxon>
        <taxon>Paenibacillaceae</taxon>
        <taxon>Paenibacillus</taxon>
    </lineage>
</organism>
<evidence type="ECO:0000313" key="1">
    <source>
        <dbReference type="EMBL" id="ARF68022.1"/>
    </source>
</evidence>
<proteinExistence type="predicted"/>
<sequence>MKIVSIEPTPSPNSMKLNLDTALPKGKMYSFTREERNSAPGYIRRLLDIPDVKSVFQVTDFIALDRTPKGDWKQILAAAREVFGESGVSVEDAAAQDSGYGEVTVKLQVFRGIPIQVRVNNDAEEKRASMPQRFSDATMKATASSPLLLKERKLEDLGVRYGELDEVLNEVIQEVDASLDDDLLAKLVEQASSATYEASQSQEVIKAAKLSNEEIAGQLKDADWKKRYAALQSVEPSLETLPLLIEALNDENTSIRRLATVFLGDIKEPEVLPHLYRTLEDRTAAVRRTAGDTLSDIGNPAAIPAMIKALKDKNKLVRWRAARFLYEVGDESAVPALKEAAGDPEFEVSLQVQIALERIEGGHEAEGTVWQQMTRRND</sequence>
<dbReference type="SMART" id="SM00932">
    <property type="entry name" value="Nfu_N"/>
    <property type="match status" value="1"/>
</dbReference>
<dbReference type="PANTHER" id="PTHR12697:SF37">
    <property type="entry name" value="CONSERVED VIRULENCE FACTOR C"/>
    <property type="match status" value="1"/>
</dbReference>
<dbReference type="Pfam" id="PF13646">
    <property type="entry name" value="HEAT_2"/>
    <property type="match status" value="1"/>
</dbReference>
<dbReference type="Proteomes" id="UP000192727">
    <property type="component" value="Chromosome"/>
</dbReference>
<dbReference type="SMART" id="SM00567">
    <property type="entry name" value="EZ_HEAT"/>
    <property type="match status" value="4"/>
</dbReference>
<dbReference type="Gene3D" id="1.25.10.10">
    <property type="entry name" value="Leucine-rich Repeat Variant"/>
    <property type="match status" value="1"/>
</dbReference>
<name>A0A1U9YMG6_9BACL</name>
<reference evidence="1 2" key="1">
    <citation type="submission" date="2017-03" db="EMBL/GenBank/DDBJ databases">
        <title>Paenibacillus larvae genome sequencing.</title>
        <authorList>
            <person name="Dingman D.W."/>
        </authorList>
    </citation>
    <scope>NUCLEOTIDE SEQUENCE [LARGE SCALE GENOMIC DNA]</scope>
    <source>
        <strain evidence="1 2">SAG 10367</strain>
    </source>
</reference>
<gene>
    <name evidence="1" type="ORF">B7C51_09510</name>
</gene>
<evidence type="ECO:0000313" key="2">
    <source>
        <dbReference type="Proteomes" id="UP000192727"/>
    </source>
</evidence>
<dbReference type="InterPro" id="IPR036498">
    <property type="entry name" value="Nfu/NifU_N_sf"/>
</dbReference>
<dbReference type="EMBL" id="CP020557">
    <property type="protein sequence ID" value="ARF68022.1"/>
    <property type="molecule type" value="Genomic_DNA"/>
</dbReference>
<dbReference type="GO" id="GO:0016491">
    <property type="term" value="F:oxidoreductase activity"/>
    <property type="evidence" value="ECO:0007669"/>
    <property type="project" value="TreeGrafter"/>
</dbReference>
<dbReference type="InterPro" id="IPR014824">
    <property type="entry name" value="Nfu/NifU_N"/>
</dbReference>
<dbReference type="InterPro" id="IPR004155">
    <property type="entry name" value="PBS_lyase_HEAT"/>
</dbReference>
<dbReference type="SUPFAM" id="SSF48371">
    <property type="entry name" value="ARM repeat"/>
    <property type="match status" value="1"/>
</dbReference>
<dbReference type="InterPro" id="IPR016024">
    <property type="entry name" value="ARM-type_fold"/>
</dbReference>
<accession>A0A1U9YMG6</accession>